<dbReference type="AlphaFoldDB" id="A0A916PBT6"/>
<comment type="caution">
    <text evidence="1">The sequence shown here is derived from an EMBL/GenBank/DDBJ whole genome shotgun (WGS) entry which is preliminary data.</text>
</comment>
<reference evidence="2" key="1">
    <citation type="submission" date="2015-03" db="EMBL/GenBank/DDBJ databases">
        <authorList>
            <consortium name="Pathogen Informatics"/>
        </authorList>
    </citation>
    <scope>NUCLEOTIDE SEQUENCE [LARGE SCALE GENOMIC DNA]</scope>
    <source>
        <strain evidence="2">N09902308</strain>
    </source>
</reference>
<name>A0A916PBT6_MYCTX</name>
<organism evidence="1 2">
    <name type="scientific">Mycobacterium tuberculosis</name>
    <dbReference type="NCBI Taxonomy" id="1773"/>
    <lineage>
        <taxon>Bacteria</taxon>
        <taxon>Bacillati</taxon>
        <taxon>Actinomycetota</taxon>
        <taxon>Actinomycetes</taxon>
        <taxon>Mycobacteriales</taxon>
        <taxon>Mycobacteriaceae</taxon>
        <taxon>Mycobacterium</taxon>
        <taxon>Mycobacterium tuberculosis complex</taxon>
    </lineage>
</organism>
<proteinExistence type="predicted"/>
<evidence type="ECO:0000313" key="1">
    <source>
        <dbReference type="EMBL" id="COY24017.1"/>
    </source>
</evidence>
<evidence type="ECO:0000313" key="2">
    <source>
        <dbReference type="Proteomes" id="UP000039021"/>
    </source>
</evidence>
<dbReference type="Proteomes" id="UP000039021">
    <property type="component" value="Unassembled WGS sequence"/>
</dbReference>
<sequence>MSRMKKPHMVKKCARPGIDHFNSRRCPRTSEIWVQMRVPRLSVRPLAGCPDMTSL</sequence>
<gene>
    <name evidence="1" type="ORF">ERS007739_02307</name>
</gene>
<dbReference type="EMBL" id="CSBK01001035">
    <property type="protein sequence ID" value="COY24017.1"/>
    <property type="molecule type" value="Genomic_DNA"/>
</dbReference>
<accession>A0A916PBT6</accession>
<protein>
    <submittedName>
        <fullName evidence="1">Uncharacterized protein</fullName>
    </submittedName>
</protein>